<keyword evidence="1" id="KW-0067">ATP-binding</keyword>
<dbReference type="SUPFAM" id="SSF52540">
    <property type="entry name" value="P-loop containing nucleoside triphosphate hydrolases"/>
    <property type="match status" value="1"/>
</dbReference>
<dbReference type="GO" id="GO:0005524">
    <property type="term" value="F:ATP binding"/>
    <property type="evidence" value="ECO:0007669"/>
    <property type="project" value="UniProtKB-KW"/>
</dbReference>
<comment type="catalytic activity">
    <reaction evidence="1">
        <text>ATP + H2O = ADP + phosphate + H(+)</text>
        <dbReference type="Rhea" id="RHEA:13065"/>
        <dbReference type="ChEBI" id="CHEBI:15377"/>
        <dbReference type="ChEBI" id="CHEBI:15378"/>
        <dbReference type="ChEBI" id="CHEBI:30616"/>
        <dbReference type="ChEBI" id="CHEBI:43474"/>
        <dbReference type="ChEBI" id="CHEBI:456216"/>
        <dbReference type="EC" id="5.6.2.3"/>
    </reaction>
</comment>
<evidence type="ECO:0000313" key="3">
    <source>
        <dbReference type="EMBL" id="RLO03841.1"/>
    </source>
</evidence>
<dbReference type="AlphaFoldDB" id="A0A9X8DUT6"/>
<keyword evidence="1" id="KW-0227">DNA damage</keyword>
<dbReference type="InterPro" id="IPR027417">
    <property type="entry name" value="P-loop_NTPase"/>
</dbReference>
<comment type="similarity">
    <text evidence="1">Belongs to the helicase family.</text>
</comment>
<dbReference type="Pfam" id="PF05970">
    <property type="entry name" value="PIF1"/>
    <property type="match status" value="1"/>
</dbReference>
<dbReference type="Gene3D" id="3.40.50.300">
    <property type="entry name" value="P-loop containing nucleotide triphosphate hydrolases"/>
    <property type="match status" value="1"/>
</dbReference>
<keyword evidence="1" id="KW-0347">Helicase</keyword>
<keyword evidence="1" id="KW-0233">DNA recombination</keyword>
<name>A0A9X8DUT6_APHAT</name>
<organism evidence="3 4">
    <name type="scientific">Aphanomyces astaci</name>
    <name type="common">Crayfish plague agent</name>
    <dbReference type="NCBI Taxonomy" id="112090"/>
    <lineage>
        <taxon>Eukaryota</taxon>
        <taxon>Sar</taxon>
        <taxon>Stramenopiles</taxon>
        <taxon>Oomycota</taxon>
        <taxon>Saprolegniomycetes</taxon>
        <taxon>Saprolegniales</taxon>
        <taxon>Verrucalvaceae</taxon>
        <taxon>Aphanomyces</taxon>
    </lineage>
</organism>
<gene>
    <name evidence="3" type="ORF">DYB28_010649</name>
</gene>
<dbReference type="PANTHER" id="PTHR47642">
    <property type="entry name" value="ATP-DEPENDENT DNA HELICASE"/>
    <property type="match status" value="1"/>
</dbReference>
<dbReference type="GO" id="GO:0006310">
    <property type="term" value="P:DNA recombination"/>
    <property type="evidence" value="ECO:0007669"/>
    <property type="project" value="UniProtKB-KW"/>
</dbReference>
<dbReference type="GO" id="GO:0016787">
    <property type="term" value="F:hydrolase activity"/>
    <property type="evidence" value="ECO:0007669"/>
    <property type="project" value="UniProtKB-KW"/>
</dbReference>
<dbReference type="InterPro" id="IPR051055">
    <property type="entry name" value="PIF1_helicase"/>
</dbReference>
<dbReference type="EMBL" id="QUTI01030081">
    <property type="protein sequence ID" value="RLO03841.1"/>
    <property type="molecule type" value="Genomic_DNA"/>
</dbReference>
<dbReference type="GO" id="GO:0043139">
    <property type="term" value="F:5'-3' DNA helicase activity"/>
    <property type="evidence" value="ECO:0007669"/>
    <property type="project" value="UniProtKB-EC"/>
</dbReference>
<evidence type="ECO:0000259" key="2">
    <source>
        <dbReference type="Pfam" id="PF05970"/>
    </source>
</evidence>
<dbReference type="GO" id="GO:0006281">
    <property type="term" value="P:DNA repair"/>
    <property type="evidence" value="ECO:0007669"/>
    <property type="project" value="UniProtKB-KW"/>
</dbReference>
<protein>
    <recommendedName>
        <fullName evidence="1">ATP-dependent DNA helicase</fullName>
        <ecNumber evidence="1">5.6.2.3</ecNumber>
    </recommendedName>
</protein>
<comment type="caution">
    <text evidence="3">The sequence shown here is derived from an EMBL/GenBank/DDBJ whole genome shotgun (WGS) entry which is preliminary data.</text>
</comment>
<feature type="domain" description="DNA helicase Pif1-like DEAD-box helicase" evidence="2">
    <location>
        <begin position="6"/>
        <end position="72"/>
    </location>
</feature>
<dbReference type="PANTHER" id="PTHR47642:SF5">
    <property type="entry name" value="ATP-DEPENDENT DNA HELICASE"/>
    <property type="match status" value="1"/>
</dbReference>
<evidence type="ECO:0000313" key="4">
    <source>
        <dbReference type="Proteomes" id="UP000275652"/>
    </source>
</evidence>
<sequence>VLQAIQKKENVFFTGRAGTGKSFLLGHIRRAMPKQGLFLTATTGIAAFNINGMTLHHFAGLPQVDTFDVTMLMAAVQRNRQALIR</sequence>
<dbReference type="EC" id="5.6.2.3" evidence="1"/>
<evidence type="ECO:0000256" key="1">
    <source>
        <dbReference type="RuleBase" id="RU363044"/>
    </source>
</evidence>
<keyword evidence="1" id="KW-0234">DNA repair</keyword>
<reference evidence="3 4" key="1">
    <citation type="journal article" date="2018" name="J. Invertebr. Pathol.">
        <title>New genotyping method for the causative agent of crayfish plague (Aphanomyces astaci) based on whole genome data.</title>
        <authorList>
            <person name="Minardi D."/>
            <person name="Studholme D.J."/>
            <person name="van der Giezen M."/>
            <person name="Pretto T."/>
            <person name="Oidtmann B."/>
        </authorList>
    </citation>
    <scope>NUCLEOTIDE SEQUENCE [LARGE SCALE GENOMIC DNA]</scope>
    <source>
        <strain evidence="3 4">KB13</strain>
    </source>
</reference>
<comment type="cofactor">
    <cofactor evidence="1">
        <name>Mg(2+)</name>
        <dbReference type="ChEBI" id="CHEBI:18420"/>
    </cofactor>
</comment>
<accession>A0A9X8DUT6</accession>
<feature type="non-terminal residue" evidence="3">
    <location>
        <position position="1"/>
    </location>
</feature>
<keyword evidence="1" id="KW-0378">Hydrolase</keyword>
<dbReference type="Proteomes" id="UP000275652">
    <property type="component" value="Unassembled WGS sequence"/>
</dbReference>
<keyword evidence="1" id="KW-0547">Nucleotide-binding</keyword>
<proteinExistence type="inferred from homology"/>
<dbReference type="InterPro" id="IPR010285">
    <property type="entry name" value="DNA_helicase_pif1-like_DEAD"/>
</dbReference>
<dbReference type="GO" id="GO:0000723">
    <property type="term" value="P:telomere maintenance"/>
    <property type="evidence" value="ECO:0007669"/>
    <property type="project" value="InterPro"/>
</dbReference>